<protein>
    <submittedName>
        <fullName evidence="2">Uncharacterized protein</fullName>
    </submittedName>
</protein>
<reference evidence="2" key="1">
    <citation type="journal article" date="2021" name="Proc. Natl. Acad. Sci. U.S.A.">
        <title>A Catalog of Tens of Thousands of Viruses from Human Metagenomes Reveals Hidden Associations with Chronic Diseases.</title>
        <authorList>
            <person name="Tisza M.J."/>
            <person name="Buck C.B."/>
        </authorList>
    </citation>
    <scope>NUCLEOTIDE SEQUENCE</scope>
    <source>
        <strain evidence="2">Ct1Jx6</strain>
    </source>
</reference>
<keyword evidence="1" id="KW-0812">Transmembrane</keyword>
<keyword evidence="1" id="KW-0472">Membrane</keyword>
<accession>A0A8S5ML65</accession>
<dbReference type="EMBL" id="BK014927">
    <property type="protein sequence ID" value="DAD83085.1"/>
    <property type="molecule type" value="Genomic_DNA"/>
</dbReference>
<keyword evidence="1" id="KW-1133">Transmembrane helix</keyword>
<feature type="transmembrane region" description="Helical" evidence="1">
    <location>
        <begin position="20"/>
        <end position="41"/>
    </location>
</feature>
<evidence type="ECO:0000256" key="1">
    <source>
        <dbReference type="SAM" id="Phobius"/>
    </source>
</evidence>
<proteinExistence type="predicted"/>
<evidence type="ECO:0000313" key="2">
    <source>
        <dbReference type="EMBL" id="DAD83085.1"/>
    </source>
</evidence>
<name>A0A8S5ML65_9CAUD</name>
<organism evidence="2">
    <name type="scientific">Caudovirales sp. ct1Jx6</name>
    <dbReference type="NCBI Taxonomy" id="2826765"/>
    <lineage>
        <taxon>Viruses</taxon>
        <taxon>Duplodnaviria</taxon>
        <taxon>Heunggongvirae</taxon>
        <taxon>Uroviricota</taxon>
        <taxon>Caudoviricetes</taxon>
    </lineage>
</organism>
<sequence length="148" mass="16656">MSLHSAIRASYLDSSPIVALYIFLYFDISAFLSVFVDELVFERNLLLGRGSDTCITHCLDSLKIYFNFILLLEHLEDLADAKCPILDLIDIEHGLVPNLAATRLAVAHVGYCRHHASDRDMYSPVKLLLIAFWVDDTTFHSASPQSRA</sequence>